<reference evidence="2" key="1">
    <citation type="submission" date="2021-01" db="EMBL/GenBank/DDBJ databases">
        <title>Whole genome shotgun sequence of Spirilliplanes yamanashiensis NBRC 15828.</title>
        <authorList>
            <person name="Komaki H."/>
            <person name="Tamura T."/>
        </authorList>
    </citation>
    <scope>NUCLEOTIDE SEQUENCE</scope>
    <source>
        <strain evidence="2">NBRC 15828</strain>
    </source>
</reference>
<evidence type="ECO:0000313" key="2">
    <source>
        <dbReference type="EMBL" id="GIJ05617.1"/>
    </source>
</evidence>
<organism evidence="2 3">
    <name type="scientific">Spirilliplanes yamanashiensis</name>
    <dbReference type="NCBI Taxonomy" id="42233"/>
    <lineage>
        <taxon>Bacteria</taxon>
        <taxon>Bacillati</taxon>
        <taxon>Actinomycetota</taxon>
        <taxon>Actinomycetes</taxon>
        <taxon>Micromonosporales</taxon>
        <taxon>Micromonosporaceae</taxon>
        <taxon>Spirilliplanes</taxon>
    </lineage>
</organism>
<dbReference type="EMBL" id="BOOY01000035">
    <property type="protein sequence ID" value="GIJ05617.1"/>
    <property type="molecule type" value="Genomic_DNA"/>
</dbReference>
<dbReference type="RefSeq" id="WP_203940832.1">
    <property type="nucleotide sequence ID" value="NZ_BAAAGJ010000003.1"/>
</dbReference>
<feature type="chain" id="PRO_5035179968" description="Secreted protein" evidence="1">
    <location>
        <begin position="18"/>
        <end position="211"/>
    </location>
</feature>
<accession>A0A8J3YD12</accession>
<sequence>MPAALAALLLVAAGACAAPAGPLPAAGGPVRSVFLTATLTRTPTALSWDYVLRNDEPTELAVFNGDPADDNPLAESPSPQAWVVPRDGTTVEVAQRLFAAPPTGGPHRSYLQYGTVLPPGATLSGRVTVPYPLTLTHPYGTAFDPPLRLPDVRERVVFCIGVARPADVPAAARPSGGPADPSAVPGARTQVYAHGADVPQHLVCAPPERLP</sequence>
<name>A0A8J3YD12_9ACTN</name>
<evidence type="ECO:0008006" key="4">
    <source>
        <dbReference type="Google" id="ProtNLM"/>
    </source>
</evidence>
<proteinExistence type="predicted"/>
<keyword evidence="3" id="KW-1185">Reference proteome</keyword>
<feature type="signal peptide" evidence="1">
    <location>
        <begin position="1"/>
        <end position="17"/>
    </location>
</feature>
<comment type="caution">
    <text evidence="2">The sequence shown here is derived from an EMBL/GenBank/DDBJ whole genome shotgun (WGS) entry which is preliminary data.</text>
</comment>
<gene>
    <name evidence="2" type="ORF">Sya03_49690</name>
</gene>
<evidence type="ECO:0000313" key="3">
    <source>
        <dbReference type="Proteomes" id="UP000652013"/>
    </source>
</evidence>
<protein>
    <recommendedName>
        <fullName evidence="4">Secreted protein</fullName>
    </recommendedName>
</protein>
<evidence type="ECO:0000256" key="1">
    <source>
        <dbReference type="SAM" id="SignalP"/>
    </source>
</evidence>
<dbReference type="AlphaFoldDB" id="A0A8J3YD12"/>
<keyword evidence="1" id="KW-0732">Signal</keyword>
<dbReference type="Proteomes" id="UP000652013">
    <property type="component" value="Unassembled WGS sequence"/>
</dbReference>